<feature type="compositionally biased region" description="Basic and acidic residues" evidence="1">
    <location>
        <begin position="37"/>
        <end position="47"/>
    </location>
</feature>
<protein>
    <submittedName>
        <fullName evidence="2">Uncharacterized protein</fullName>
    </submittedName>
</protein>
<accession>C5KCJ0</accession>
<name>C5KCJ0_PERM5</name>
<dbReference type="Proteomes" id="UP000007800">
    <property type="component" value="Unassembled WGS sequence"/>
</dbReference>
<evidence type="ECO:0000313" key="3">
    <source>
        <dbReference type="Proteomes" id="UP000007800"/>
    </source>
</evidence>
<dbReference type="RefSeq" id="XP_002786056.1">
    <property type="nucleotide sequence ID" value="XM_002786010.1"/>
</dbReference>
<organism evidence="3">
    <name type="scientific">Perkinsus marinus (strain ATCC 50983 / TXsc)</name>
    <dbReference type="NCBI Taxonomy" id="423536"/>
    <lineage>
        <taxon>Eukaryota</taxon>
        <taxon>Sar</taxon>
        <taxon>Alveolata</taxon>
        <taxon>Perkinsozoa</taxon>
        <taxon>Perkinsea</taxon>
        <taxon>Perkinsida</taxon>
        <taxon>Perkinsidae</taxon>
        <taxon>Perkinsus</taxon>
    </lineage>
</organism>
<proteinExistence type="predicted"/>
<evidence type="ECO:0000313" key="2">
    <source>
        <dbReference type="EMBL" id="EER17852.1"/>
    </source>
</evidence>
<sequence>MDNITFEQFKHRDFAELTKAGFAGNLKVTLAQLAEGRSEKTVSKGDQRSAVSPHAIGDLSINGFPALRDEIKKARDFSKSADTRQKEQKSS</sequence>
<dbReference type="AlphaFoldDB" id="C5KCJ0"/>
<dbReference type="InParanoid" id="C5KCJ0"/>
<dbReference type="EMBL" id="GG671995">
    <property type="protein sequence ID" value="EER17852.1"/>
    <property type="molecule type" value="Genomic_DNA"/>
</dbReference>
<evidence type="ECO:0000256" key="1">
    <source>
        <dbReference type="SAM" id="MobiDB-lite"/>
    </source>
</evidence>
<dbReference type="GeneID" id="9086905"/>
<reference evidence="2 3" key="1">
    <citation type="submission" date="2008-07" db="EMBL/GenBank/DDBJ databases">
        <authorList>
            <person name="El-Sayed N."/>
            <person name="Caler E."/>
            <person name="Inman J."/>
            <person name="Amedeo P."/>
            <person name="Hass B."/>
            <person name="Wortman J."/>
        </authorList>
    </citation>
    <scope>NUCLEOTIDE SEQUENCE [LARGE SCALE GENOMIC DNA]</scope>
    <source>
        <strain evidence="3">ATCC 50983 / TXsc</strain>
    </source>
</reference>
<feature type="region of interest" description="Disordered" evidence="1">
    <location>
        <begin position="37"/>
        <end position="56"/>
    </location>
</feature>
<gene>
    <name evidence="2" type="ORF">Pmar_PMAR023784</name>
</gene>
<keyword evidence="3" id="KW-1185">Reference proteome</keyword>